<feature type="transmembrane region" description="Helical" evidence="1">
    <location>
        <begin position="49"/>
        <end position="68"/>
    </location>
</feature>
<name>A0AA87U3E2_RHIRH</name>
<feature type="transmembrane region" description="Helical" evidence="1">
    <location>
        <begin position="116"/>
        <end position="137"/>
    </location>
</feature>
<proteinExistence type="predicted"/>
<reference evidence="2 3" key="1">
    <citation type="submission" date="2014-05" db="EMBL/GenBank/DDBJ databases">
        <title>Whole genome shotgun sequence of Rhizobium rhizogenes NBRC 13257.</title>
        <authorList>
            <person name="Katano-Makiyama Y."/>
            <person name="Hosoyama A."/>
            <person name="Hashimoto M."/>
            <person name="Hosoyama Y."/>
            <person name="Noguchi M."/>
            <person name="Tsuchikane K."/>
            <person name="Kimura A."/>
            <person name="Ohji S."/>
            <person name="Ichikawa N."/>
            <person name="Yamazoe A."/>
            <person name="Fujita N."/>
        </authorList>
    </citation>
    <scope>NUCLEOTIDE SEQUENCE [LARGE SCALE GENOMIC DNA]</scope>
    <source>
        <strain evidence="2 3">NBRC 13257</strain>
    </source>
</reference>
<feature type="transmembrane region" description="Helical" evidence="1">
    <location>
        <begin position="89"/>
        <end position="110"/>
    </location>
</feature>
<keyword evidence="1" id="KW-1133">Transmembrane helix</keyword>
<protein>
    <submittedName>
        <fullName evidence="2">Uncharacterized protein</fullName>
    </submittedName>
</protein>
<evidence type="ECO:0000256" key="1">
    <source>
        <dbReference type="SAM" id="Phobius"/>
    </source>
</evidence>
<dbReference type="Proteomes" id="UP000026941">
    <property type="component" value="Unassembled WGS sequence"/>
</dbReference>
<dbReference type="AlphaFoldDB" id="A0AA87U3E2"/>
<dbReference type="RefSeq" id="WP_042471056.1">
    <property type="nucleotide sequence ID" value="NZ_BAYX01000003.1"/>
</dbReference>
<gene>
    <name evidence="2" type="ORF">RRH01S_03_04560</name>
</gene>
<evidence type="ECO:0000313" key="3">
    <source>
        <dbReference type="Proteomes" id="UP000026941"/>
    </source>
</evidence>
<keyword evidence="1" id="KW-0812">Transmembrane</keyword>
<comment type="caution">
    <text evidence="2">The sequence shown here is derived from an EMBL/GenBank/DDBJ whole genome shotgun (WGS) entry which is preliminary data.</text>
</comment>
<accession>A0AA87U3E2</accession>
<dbReference type="EMBL" id="BAYX01000003">
    <property type="protein sequence ID" value="GAJ92382.1"/>
    <property type="molecule type" value="Genomic_DNA"/>
</dbReference>
<organism evidence="2 3">
    <name type="scientific">Rhizobium rhizogenes NBRC 13257</name>
    <dbReference type="NCBI Taxonomy" id="1220581"/>
    <lineage>
        <taxon>Bacteria</taxon>
        <taxon>Pseudomonadati</taxon>
        <taxon>Pseudomonadota</taxon>
        <taxon>Alphaproteobacteria</taxon>
        <taxon>Hyphomicrobiales</taxon>
        <taxon>Rhizobiaceae</taxon>
        <taxon>Rhizobium/Agrobacterium group</taxon>
        <taxon>Rhizobium</taxon>
    </lineage>
</organism>
<evidence type="ECO:0000313" key="2">
    <source>
        <dbReference type="EMBL" id="GAJ92382.1"/>
    </source>
</evidence>
<feature type="transmembrane region" description="Helical" evidence="1">
    <location>
        <begin position="7"/>
        <end position="29"/>
    </location>
</feature>
<keyword evidence="1" id="KW-0472">Membrane</keyword>
<sequence>MIKFVLVFWSIVWRSLVIIMLSAGITWGLSELLHSLFVQSEFSIKFRLSLTFLPAAFMFAILAMRTNGFRNLLFEQRSVISSAKWRQTYVGLAACAFSIVAISCIAALTTSTDTWFALRALLPLPLFVLFGVGLAIWQTLDDPADRLPKSGP</sequence>